<organism evidence="2 3">
    <name type="scientific">Corynebacterium callunae DSM 20147</name>
    <dbReference type="NCBI Taxonomy" id="1121353"/>
    <lineage>
        <taxon>Bacteria</taxon>
        <taxon>Bacillati</taxon>
        <taxon>Actinomycetota</taxon>
        <taxon>Actinomycetes</taxon>
        <taxon>Mycobacteriales</taxon>
        <taxon>Corynebacteriaceae</taxon>
        <taxon>Corynebacterium</taxon>
    </lineage>
</organism>
<dbReference type="EMBL" id="CP004354">
    <property type="protein sequence ID" value="AGG66285.1"/>
    <property type="molecule type" value="Genomic_DNA"/>
</dbReference>
<feature type="region of interest" description="Disordered" evidence="1">
    <location>
        <begin position="1"/>
        <end position="60"/>
    </location>
</feature>
<evidence type="ECO:0000256" key="1">
    <source>
        <dbReference type="SAM" id="MobiDB-lite"/>
    </source>
</evidence>
<gene>
    <name evidence="2" type="ORF">H924_04195</name>
</gene>
<name>M1UE35_9CORY</name>
<accession>M1UE35</accession>
<dbReference type="Proteomes" id="UP000011760">
    <property type="component" value="Chromosome"/>
</dbReference>
<sequence length="60" mass="7093">MGMQRRRAFRPSPVEYDRTADKPAVESTNEEEREVNLDPEQVEQVSGDEFWKEQLPPHYS</sequence>
<protein>
    <submittedName>
        <fullName evidence="2">Uncharacterized protein</fullName>
    </submittedName>
</protein>
<dbReference type="HOGENOM" id="CLU_194387_1_1_11"/>
<feature type="compositionally biased region" description="Basic and acidic residues" evidence="1">
    <location>
        <begin position="15"/>
        <end position="24"/>
    </location>
</feature>
<reference evidence="2 3" key="1">
    <citation type="submission" date="2013-02" db="EMBL/GenBank/DDBJ databases">
        <title>The complete genome sequence of Corynebacterium callunae DSM 20147.</title>
        <authorList>
            <person name="Ruckert C."/>
            <person name="Albersmeier A."/>
            <person name="Kalinowski J."/>
        </authorList>
    </citation>
    <scope>NUCLEOTIDE SEQUENCE [LARGE SCALE GENOMIC DNA]</scope>
    <source>
        <strain evidence="2 3">DSM 20147</strain>
    </source>
</reference>
<evidence type="ECO:0000313" key="3">
    <source>
        <dbReference type="Proteomes" id="UP000011760"/>
    </source>
</evidence>
<dbReference type="AlphaFoldDB" id="M1UE35"/>
<dbReference type="KEGG" id="ccn:H924_04195"/>
<dbReference type="PATRIC" id="fig|1121353.3.peg.860"/>
<evidence type="ECO:0000313" key="2">
    <source>
        <dbReference type="EMBL" id="AGG66285.1"/>
    </source>
</evidence>
<dbReference type="STRING" id="1121353.H924_04195"/>
<proteinExistence type="predicted"/>
<keyword evidence="3" id="KW-1185">Reference proteome</keyword>